<dbReference type="PANTHER" id="PTHR36741">
    <property type="entry name" value="OS07G0100500 PROTEIN"/>
    <property type="match status" value="1"/>
</dbReference>
<proteinExistence type="predicted"/>
<evidence type="ECO:0000313" key="3">
    <source>
        <dbReference type="RefSeq" id="XP_038980064.1"/>
    </source>
</evidence>
<reference evidence="3" key="2">
    <citation type="submission" date="2025-08" db="UniProtKB">
        <authorList>
            <consortium name="RefSeq"/>
        </authorList>
    </citation>
    <scope>IDENTIFICATION</scope>
    <source>
        <tissue evidence="3">Young leaves</tissue>
    </source>
</reference>
<evidence type="ECO:0000313" key="2">
    <source>
        <dbReference type="Proteomes" id="UP000228380"/>
    </source>
</evidence>
<sequence length="704" mass="75283">MAPLRRKEGFGKTEGAEGSDRPLGGDSSDEFVEIEESRSQRRKRTPGGLTERLRDVLRGESDGDLLLERRDVESGVLQWLRALDLQVLGACRADERLRPLPKLNVSTGAAEDRITTQLSQHFEVSEVGMLARCLCTPLVSIRVGKVNKQGILLYPTSTRGRLNLTLLPSSKMHFSFTGDDGCTERLAVVSIDSDSSDVIIEEISADSSSRCFLVKLPGSLVLYYWCSEKSEIYGKELLAKMKDFLRRKPTLSHLTGISESRINSFATHLRAYLLASSTIAEANSTASSNNLLSTSSPLESDSQFSSMVSKSSQFRPRAAHTARVHPFHQGSLSPRSSTFKDGILRTLSYIRSGAGEKLKQHGESHLSLSAINIQQVPSIPTCAANALPTKQCEDDNSSVSGCCGSLPRSSPDMPCLASSHSSFNPLSIYLPPSQVPIPSSLFTPYYCWCPPSPSSLEYTVTPPCLPSVSTESLPLPPLSSLLPAAGLPISVQTKMSVDAAELTSLNFPALFPDPLVGLPLPVPSLVTLPNSQQIPTFTPFISDPIVHIPVIDVCSSGQGYLVSAGPAISSAIPPLCPSLVNPLIRDSESLAEKSARETLRMLMASAPTPTTPQLMNVLPAVLPAVFSSVNENFPCTDVKKHGAVAAGCGPFLCNRTLAIDTVGSSVSSSVGLYPLGKGVVDEGGSAKTANQEESSDNNCSLPKS</sequence>
<organism evidence="2 3">
    <name type="scientific">Phoenix dactylifera</name>
    <name type="common">Date palm</name>
    <dbReference type="NCBI Taxonomy" id="42345"/>
    <lineage>
        <taxon>Eukaryota</taxon>
        <taxon>Viridiplantae</taxon>
        <taxon>Streptophyta</taxon>
        <taxon>Embryophyta</taxon>
        <taxon>Tracheophyta</taxon>
        <taxon>Spermatophyta</taxon>
        <taxon>Magnoliopsida</taxon>
        <taxon>Liliopsida</taxon>
        <taxon>Arecaceae</taxon>
        <taxon>Coryphoideae</taxon>
        <taxon>Phoeniceae</taxon>
        <taxon>Phoenix</taxon>
    </lineage>
</organism>
<feature type="compositionally biased region" description="Polar residues" evidence="1">
    <location>
        <begin position="687"/>
        <end position="704"/>
    </location>
</feature>
<dbReference type="OrthoDB" id="1921521at2759"/>
<protein>
    <submittedName>
        <fullName evidence="3">Uncharacterized protein LOC103723670</fullName>
    </submittedName>
</protein>
<feature type="compositionally biased region" description="Basic and acidic residues" evidence="1">
    <location>
        <begin position="1"/>
        <end position="20"/>
    </location>
</feature>
<evidence type="ECO:0000256" key="1">
    <source>
        <dbReference type="SAM" id="MobiDB-lite"/>
    </source>
</evidence>
<accession>A0A8B9AA44</accession>
<dbReference type="PANTHER" id="PTHR36741:SF1">
    <property type="entry name" value="OS07G0100500 PROTEIN"/>
    <property type="match status" value="1"/>
</dbReference>
<reference evidence="2" key="1">
    <citation type="journal article" date="2019" name="Nat. Commun.">
        <title>Genome-wide association mapping of date palm fruit traits.</title>
        <authorList>
            <person name="Hazzouri K.M."/>
            <person name="Gros-Balthazard M."/>
            <person name="Flowers J.M."/>
            <person name="Copetti D."/>
            <person name="Lemansour A."/>
            <person name="Lebrun M."/>
            <person name="Masmoudi K."/>
            <person name="Ferrand S."/>
            <person name="Dhar M.I."/>
            <person name="Fresquez Z.A."/>
            <person name="Rosas U."/>
            <person name="Zhang J."/>
            <person name="Talag J."/>
            <person name="Lee S."/>
            <person name="Kudrna D."/>
            <person name="Powell R.F."/>
            <person name="Leitch I.J."/>
            <person name="Krueger R.R."/>
            <person name="Wing R.A."/>
            <person name="Amiri K.M.A."/>
            <person name="Purugganan M.D."/>
        </authorList>
    </citation>
    <scope>NUCLEOTIDE SEQUENCE [LARGE SCALE GENOMIC DNA]</scope>
    <source>
        <strain evidence="2">cv. Khalas</strain>
    </source>
</reference>
<dbReference type="Proteomes" id="UP000228380">
    <property type="component" value="Chromosome 3"/>
</dbReference>
<feature type="region of interest" description="Disordered" evidence="1">
    <location>
        <begin position="681"/>
        <end position="704"/>
    </location>
</feature>
<gene>
    <name evidence="3" type="primary">LOC103723670</name>
</gene>
<dbReference type="RefSeq" id="XP_038980064.1">
    <property type="nucleotide sequence ID" value="XM_039124136.1"/>
</dbReference>
<dbReference type="KEGG" id="pda:103723670"/>
<name>A0A8B9AA44_PHODC</name>
<dbReference type="GeneID" id="103723670"/>
<dbReference type="AlphaFoldDB" id="A0A8B9AA44"/>
<feature type="region of interest" description="Disordered" evidence="1">
    <location>
        <begin position="1"/>
        <end position="47"/>
    </location>
</feature>
<keyword evidence="2" id="KW-1185">Reference proteome</keyword>